<evidence type="ECO:0000256" key="3">
    <source>
        <dbReference type="ARBA" id="ARBA00022840"/>
    </source>
</evidence>
<dbReference type="EMBL" id="JACEGA010000001">
    <property type="protein sequence ID" value="MBB2182905.1"/>
    <property type="molecule type" value="Genomic_DNA"/>
</dbReference>
<sequence>MKGILVINEFLRTNKFNEIHNWLLEAAKRQNIELQIKTNAEIMIDIAGNSKPQEERVADFVLFWDKDIKLAYYLEQLGYPVFNSSKAIEICDNKALTHLTLMNAGLPMPRTIVAPYTFANIGYTNYIFLDNIAKSLSFPIIIKESFGSFGQQVYLAKNKEELKQKVKKLGTKSMIFQEYIASSYGRDIRLQVVGNKVVAAMYRYSEEGDFRANVTIGGKMKPYQPTMTECDLAIRCCEIIGLDFAGVDILFGEQGEPILCEVNSNAHFKNIYDCTGVNAADYIISHIKSKR</sequence>
<dbReference type="Pfam" id="PF08443">
    <property type="entry name" value="RimK"/>
    <property type="match status" value="1"/>
</dbReference>
<name>A0A839JZ04_9FIRM</name>
<evidence type="ECO:0000313" key="7">
    <source>
        <dbReference type="Proteomes" id="UP000574276"/>
    </source>
</evidence>
<dbReference type="InterPro" id="IPR013651">
    <property type="entry name" value="ATP-grasp_RimK-type"/>
</dbReference>
<protein>
    <submittedName>
        <fullName evidence="6">RimK family alpha-L-glutamate ligase</fullName>
    </submittedName>
</protein>
<dbReference type="RefSeq" id="WP_228352593.1">
    <property type="nucleotide sequence ID" value="NZ_JACEGA010000001.1"/>
</dbReference>
<dbReference type="PROSITE" id="PS50975">
    <property type="entry name" value="ATP_GRASP"/>
    <property type="match status" value="1"/>
</dbReference>
<comment type="caution">
    <text evidence="6">The sequence shown here is derived from an EMBL/GenBank/DDBJ whole genome shotgun (WGS) entry which is preliminary data.</text>
</comment>
<dbReference type="GO" id="GO:0016879">
    <property type="term" value="F:ligase activity, forming carbon-nitrogen bonds"/>
    <property type="evidence" value="ECO:0007669"/>
    <property type="project" value="TreeGrafter"/>
</dbReference>
<keyword evidence="2 4" id="KW-0547">Nucleotide-binding</keyword>
<keyword evidence="1" id="KW-0479">Metal-binding</keyword>
<keyword evidence="6" id="KW-0436">Ligase</keyword>
<dbReference type="PANTHER" id="PTHR21621:SF0">
    <property type="entry name" value="BETA-CITRYLGLUTAMATE SYNTHASE B-RELATED"/>
    <property type="match status" value="1"/>
</dbReference>
<feature type="domain" description="ATP-grasp" evidence="5">
    <location>
        <begin position="98"/>
        <end position="288"/>
    </location>
</feature>
<organism evidence="6 7">
    <name type="scientific">Variimorphobacter saccharofermentans</name>
    <dbReference type="NCBI Taxonomy" id="2755051"/>
    <lineage>
        <taxon>Bacteria</taxon>
        <taxon>Bacillati</taxon>
        <taxon>Bacillota</taxon>
        <taxon>Clostridia</taxon>
        <taxon>Lachnospirales</taxon>
        <taxon>Lachnospiraceae</taxon>
        <taxon>Variimorphobacter</taxon>
    </lineage>
</organism>
<dbReference type="Gene3D" id="3.40.50.20">
    <property type="match status" value="1"/>
</dbReference>
<dbReference type="NCBIfam" id="TIGR00768">
    <property type="entry name" value="rimK_fam"/>
    <property type="match status" value="1"/>
</dbReference>
<dbReference type="GO" id="GO:0046872">
    <property type="term" value="F:metal ion binding"/>
    <property type="evidence" value="ECO:0007669"/>
    <property type="project" value="UniProtKB-KW"/>
</dbReference>
<proteinExistence type="predicted"/>
<keyword evidence="7" id="KW-1185">Reference proteome</keyword>
<dbReference type="GO" id="GO:0005524">
    <property type="term" value="F:ATP binding"/>
    <property type="evidence" value="ECO:0007669"/>
    <property type="project" value="UniProtKB-UniRule"/>
</dbReference>
<keyword evidence="3 4" id="KW-0067">ATP-binding</keyword>
<reference evidence="6 7" key="1">
    <citation type="submission" date="2020-07" db="EMBL/GenBank/DDBJ databases">
        <title>Characterization and genome sequencing of isolate MD1, a novel member within the family Lachnospiraceae.</title>
        <authorList>
            <person name="Rettenmaier R."/>
            <person name="Di Bello L."/>
            <person name="Zinser C."/>
            <person name="Scheitz K."/>
            <person name="Liebl W."/>
            <person name="Zverlov V."/>
        </authorList>
    </citation>
    <scope>NUCLEOTIDE SEQUENCE [LARGE SCALE GENOMIC DNA]</scope>
    <source>
        <strain evidence="6 7">MD1</strain>
    </source>
</reference>
<evidence type="ECO:0000256" key="2">
    <source>
        <dbReference type="ARBA" id="ARBA00022741"/>
    </source>
</evidence>
<dbReference type="AlphaFoldDB" id="A0A839JZ04"/>
<dbReference type="InterPro" id="IPR004666">
    <property type="entry name" value="Rp_bS6_RimK/Lys_biosynth_LsyX"/>
</dbReference>
<dbReference type="InterPro" id="IPR013815">
    <property type="entry name" value="ATP_grasp_subdomain_1"/>
</dbReference>
<dbReference type="Gene3D" id="3.30.1490.20">
    <property type="entry name" value="ATP-grasp fold, A domain"/>
    <property type="match status" value="1"/>
</dbReference>
<dbReference type="GO" id="GO:0005737">
    <property type="term" value="C:cytoplasm"/>
    <property type="evidence" value="ECO:0007669"/>
    <property type="project" value="TreeGrafter"/>
</dbReference>
<evidence type="ECO:0000313" key="6">
    <source>
        <dbReference type="EMBL" id="MBB2182905.1"/>
    </source>
</evidence>
<evidence type="ECO:0000259" key="5">
    <source>
        <dbReference type="PROSITE" id="PS50975"/>
    </source>
</evidence>
<accession>A0A839JZ04</accession>
<dbReference type="Proteomes" id="UP000574276">
    <property type="component" value="Unassembled WGS sequence"/>
</dbReference>
<evidence type="ECO:0000256" key="1">
    <source>
        <dbReference type="ARBA" id="ARBA00022723"/>
    </source>
</evidence>
<evidence type="ECO:0000256" key="4">
    <source>
        <dbReference type="PROSITE-ProRule" id="PRU00409"/>
    </source>
</evidence>
<dbReference type="PANTHER" id="PTHR21621">
    <property type="entry name" value="RIBOSOMAL PROTEIN S6 MODIFICATION PROTEIN"/>
    <property type="match status" value="1"/>
</dbReference>
<dbReference type="Gene3D" id="3.30.470.20">
    <property type="entry name" value="ATP-grasp fold, B domain"/>
    <property type="match status" value="1"/>
</dbReference>
<gene>
    <name evidence="6" type="ORF">H0486_08450</name>
</gene>
<dbReference type="InterPro" id="IPR011761">
    <property type="entry name" value="ATP-grasp"/>
</dbReference>
<dbReference type="SUPFAM" id="SSF56059">
    <property type="entry name" value="Glutathione synthetase ATP-binding domain-like"/>
    <property type="match status" value="1"/>
</dbReference>